<dbReference type="InterPro" id="IPR036719">
    <property type="entry name" value="Neuro-gated_channel_TM_sf"/>
</dbReference>
<comment type="subcellular location">
    <subcellularLocation>
        <location evidence="1">Membrane</location>
        <topology evidence="1">Multi-pass membrane protein</topology>
    </subcellularLocation>
</comment>
<feature type="transmembrane region" description="Helical" evidence="5">
    <location>
        <begin position="439"/>
        <end position="460"/>
    </location>
</feature>
<dbReference type="EMBL" id="UYJE01001098">
    <property type="protein sequence ID" value="VDH99086.1"/>
    <property type="molecule type" value="Genomic_DNA"/>
</dbReference>
<dbReference type="OrthoDB" id="6160691at2759"/>
<comment type="caution">
    <text evidence="9">The sequence shown here is derived from an EMBL/GenBank/DDBJ whole genome shotgun (WGS) entry which is preliminary data.</text>
</comment>
<feature type="chain" id="PRO_5033018291" evidence="6">
    <location>
        <begin position="20"/>
        <end position="468"/>
    </location>
</feature>
<dbReference type="SUPFAM" id="SSF63712">
    <property type="entry name" value="Nicotinic receptor ligand binding domain-like"/>
    <property type="match status" value="1"/>
</dbReference>
<evidence type="ECO:0000259" key="8">
    <source>
        <dbReference type="Pfam" id="PF02932"/>
    </source>
</evidence>
<reference evidence="9" key="1">
    <citation type="submission" date="2018-11" db="EMBL/GenBank/DDBJ databases">
        <authorList>
            <person name="Alioto T."/>
            <person name="Alioto T."/>
        </authorList>
    </citation>
    <scope>NUCLEOTIDE SEQUENCE</scope>
</reference>
<proteinExistence type="predicted"/>
<evidence type="ECO:0000256" key="5">
    <source>
        <dbReference type="SAM" id="Phobius"/>
    </source>
</evidence>
<evidence type="ECO:0000313" key="10">
    <source>
        <dbReference type="Proteomes" id="UP000596742"/>
    </source>
</evidence>
<dbReference type="Pfam" id="PF02932">
    <property type="entry name" value="Neur_chan_memb"/>
    <property type="match status" value="1"/>
</dbReference>
<evidence type="ECO:0000259" key="7">
    <source>
        <dbReference type="Pfam" id="PF02931"/>
    </source>
</evidence>
<feature type="transmembrane region" description="Helical" evidence="5">
    <location>
        <begin position="337"/>
        <end position="354"/>
    </location>
</feature>
<feature type="transmembrane region" description="Helical" evidence="5">
    <location>
        <begin position="304"/>
        <end position="325"/>
    </location>
</feature>
<name>A0A8B6C1J2_MYTGA</name>
<dbReference type="InterPro" id="IPR038050">
    <property type="entry name" value="Neuro_actylchol_rec"/>
</dbReference>
<keyword evidence="6" id="KW-0732">Signal</keyword>
<dbReference type="Pfam" id="PF02931">
    <property type="entry name" value="Neur_chan_LBD"/>
    <property type="match status" value="1"/>
</dbReference>
<evidence type="ECO:0000256" key="4">
    <source>
        <dbReference type="ARBA" id="ARBA00023136"/>
    </source>
</evidence>
<dbReference type="GO" id="GO:0005230">
    <property type="term" value="F:extracellular ligand-gated monoatomic ion channel activity"/>
    <property type="evidence" value="ECO:0007669"/>
    <property type="project" value="InterPro"/>
</dbReference>
<evidence type="ECO:0000256" key="1">
    <source>
        <dbReference type="ARBA" id="ARBA00004141"/>
    </source>
</evidence>
<evidence type="ECO:0000313" key="9">
    <source>
        <dbReference type="EMBL" id="VDH99086.1"/>
    </source>
</evidence>
<evidence type="ECO:0000256" key="2">
    <source>
        <dbReference type="ARBA" id="ARBA00022692"/>
    </source>
</evidence>
<dbReference type="InterPro" id="IPR006201">
    <property type="entry name" value="Neur_channel"/>
</dbReference>
<dbReference type="InterPro" id="IPR006029">
    <property type="entry name" value="Neurotrans-gated_channel_TM"/>
</dbReference>
<feature type="domain" description="Neurotransmitter-gated ion-channel transmembrane" evidence="8">
    <location>
        <begin position="247"/>
        <end position="449"/>
    </location>
</feature>
<dbReference type="AlphaFoldDB" id="A0A8B6C1J2"/>
<dbReference type="CDD" id="cd18989">
    <property type="entry name" value="LGIC_ECD_cation"/>
    <property type="match status" value="1"/>
</dbReference>
<dbReference type="SUPFAM" id="SSF90112">
    <property type="entry name" value="Neurotransmitter-gated ion-channel transmembrane pore"/>
    <property type="match status" value="1"/>
</dbReference>
<sequence>MAALPTCLLLLALIHSSIQLDCTNCSSQTIPTASHVRKLMSALFLKSYDKNVLPMLWNNETLYVDLQFSLIQLPEFDEVAGTLLLIMKMKVRWLDEYIVLNYLPKTHLLMEIDLQSDDIWLPPVTVFNSVSSLTPLIKGGYDATLTLTNGQVDLNIGIVTKTGCTVDTTDFPFDEQTCEILFTPWGYQSHEIEFLPTTTYARTDQFVENQEWELLSSTINTTSLSNRSILSLSITVKRRPIYFMINMIIPIVLLGVLNSLSFVLPPTAGERMGFATNIFLTFAVYLTIVSQSLPETSKPMSNMVYYLVIMLSISSLTTFVTILSLRIYAKEEDNTPVPWILVYIFGLLTCRLCRKSKFMPPKRRKRSESKQTLTKEMTENDITEVKRDLSSGASVVTDDESMVQPMEYVDEVSDDDEEEEECRYGITWSVVGRTVDKTLFLIFMSGTLIISGYYILPLLLGTTGVTTE</sequence>
<evidence type="ECO:0000256" key="3">
    <source>
        <dbReference type="ARBA" id="ARBA00022989"/>
    </source>
</evidence>
<dbReference type="InterPro" id="IPR006202">
    <property type="entry name" value="Neur_chan_lig-bd"/>
</dbReference>
<keyword evidence="2 5" id="KW-0812">Transmembrane</keyword>
<dbReference type="Gene3D" id="1.20.58.390">
    <property type="entry name" value="Neurotransmitter-gated ion-channel transmembrane domain"/>
    <property type="match status" value="1"/>
</dbReference>
<dbReference type="Proteomes" id="UP000596742">
    <property type="component" value="Unassembled WGS sequence"/>
</dbReference>
<feature type="transmembrane region" description="Helical" evidence="5">
    <location>
        <begin position="241"/>
        <end position="264"/>
    </location>
</feature>
<feature type="signal peptide" evidence="6">
    <location>
        <begin position="1"/>
        <end position="19"/>
    </location>
</feature>
<dbReference type="PANTHER" id="PTHR18945">
    <property type="entry name" value="NEUROTRANSMITTER GATED ION CHANNEL"/>
    <property type="match status" value="1"/>
</dbReference>
<dbReference type="GO" id="GO:0004888">
    <property type="term" value="F:transmembrane signaling receptor activity"/>
    <property type="evidence" value="ECO:0007669"/>
    <property type="project" value="InterPro"/>
</dbReference>
<keyword evidence="3 5" id="KW-1133">Transmembrane helix</keyword>
<protein>
    <submittedName>
        <fullName evidence="9">Uncharacterized protein</fullName>
    </submittedName>
</protein>
<keyword evidence="4 5" id="KW-0472">Membrane</keyword>
<evidence type="ECO:0000256" key="6">
    <source>
        <dbReference type="SAM" id="SignalP"/>
    </source>
</evidence>
<dbReference type="PRINTS" id="PR00252">
    <property type="entry name" value="NRIONCHANNEL"/>
</dbReference>
<keyword evidence="10" id="KW-1185">Reference proteome</keyword>
<accession>A0A8B6C1J2</accession>
<organism evidence="9 10">
    <name type="scientific">Mytilus galloprovincialis</name>
    <name type="common">Mediterranean mussel</name>
    <dbReference type="NCBI Taxonomy" id="29158"/>
    <lineage>
        <taxon>Eukaryota</taxon>
        <taxon>Metazoa</taxon>
        <taxon>Spiralia</taxon>
        <taxon>Lophotrochozoa</taxon>
        <taxon>Mollusca</taxon>
        <taxon>Bivalvia</taxon>
        <taxon>Autobranchia</taxon>
        <taxon>Pteriomorphia</taxon>
        <taxon>Mytilida</taxon>
        <taxon>Mytiloidea</taxon>
        <taxon>Mytilidae</taxon>
        <taxon>Mytilinae</taxon>
        <taxon>Mytilus</taxon>
    </lineage>
</organism>
<dbReference type="GO" id="GO:0016020">
    <property type="term" value="C:membrane"/>
    <property type="evidence" value="ECO:0007669"/>
    <property type="project" value="UniProtKB-SubCell"/>
</dbReference>
<dbReference type="CDD" id="cd19051">
    <property type="entry name" value="LGIC_TM_cation"/>
    <property type="match status" value="1"/>
</dbReference>
<feature type="domain" description="Neurotransmitter-gated ion-channel ligand-binding" evidence="7">
    <location>
        <begin position="38"/>
        <end position="240"/>
    </location>
</feature>
<gene>
    <name evidence="9" type="ORF">MGAL_10B065088</name>
</gene>
<dbReference type="Gene3D" id="2.70.170.10">
    <property type="entry name" value="Neurotransmitter-gated ion-channel ligand-binding domain"/>
    <property type="match status" value="1"/>
</dbReference>
<dbReference type="InterPro" id="IPR036734">
    <property type="entry name" value="Neur_chan_lig-bd_sf"/>
</dbReference>